<feature type="compositionally biased region" description="Low complexity" evidence="1">
    <location>
        <begin position="60"/>
        <end position="69"/>
    </location>
</feature>
<reference evidence="3" key="1">
    <citation type="journal article" date="2020" name="Stud. Mycol.">
        <title>101 Dothideomycetes genomes: a test case for predicting lifestyles and emergence of pathogens.</title>
        <authorList>
            <person name="Haridas S."/>
            <person name="Albert R."/>
            <person name="Binder M."/>
            <person name="Bloem J."/>
            <person name="Labutti K."/>
            <person name="Salamov A."/>
            <person name="Andreopoulos B."/>
            <person name="Baker S."/>
            <person name="Barry K."/>
            <person name="Bills G."/>
            <person name="Bluhm B."/>
            <person name="Cannon C."/>
            <person name="Castanera R."/>
            <person name="Culley D."/>
            <person name="Daum C."/>
            <person name="Ezra D."/>
            <person name="Gonzalez J."/>
            <person name="Henrissat B."/>
            <person name="Kuo A."/>
            <person name="Liang C."/>
            <person name="Lipzen A."/>
            <person name="Lutzoni F."/>
            <person name="Magnuson J."/>
            <person name="Mondo S."/>
            <person name="Nolan M."/>
            <person name="Ohm R."/>
            <person name="Pangilinan J."/>
            <person name="Park H.-J."/>
            <person name="Ramirez L."/>
            <person name="Alfaro M."/>
            <person name="Sun H."/>
            <person name="Tritt A."/>
            <person name="Yoshinaga Y."/>
            <person name="Zwiers L.-H."/>
            <person name="Turgeon B."/>
            <person name="Goodwin S."/>
            <person name="Spatafora J."/>
            <person name="Crous P."/>
            <person name="Grigoriev I."/>
        </authorList>
    </citation>
    <scope>NUCLEOTIDE SEQUENCE</scope>
    <source>
        <strain evidence="3">CBS 121167</strain>
    </source>
</reference>
<accession>A0A6A6BJP5</accession>
<feature type="compositionally biased region" description="Basic residues" evidence="1">
    <location>
        <begin position="90"/>
        <end position="104"/>
    </location>
</feature>
<dbReference type="OrthoDB" id="4087970at2759"/>
<organism evidence="3 4">
    <name type="scientific">Aplosporella prunicola CBS 121167</name>
    <dbReference type="NCBI Taxonomy" id="1176127"/>
    <lineage>
        <taxon>Eukaryota</taxon>
        <taxon>Fungi</taxon>
        <taxon>Dikarya</taxon>
        <taxon>Ascomycota</taxon>
        <taxon>Pezizomycotina</taxon>
        <taxon>Dothideomycetes</taxon>
        <taxon>Dothideomycetes incertae sedis</taxon>
        <taxon>Botryosphaeriales</taxon>
        <taxon>Aplosporellaceae</taxon>
        <taxon>Aplosporella</taxon>
    </lineage>
</organism>
<proteinExistence type="predicted"/>
<dbReference type="PANTHER" id="PTHR28219:SF1">
    <property type="entry name" value="UPF0642 PROTEIN YBL028C"/>
    <property type="match status" value="1"/>
</dbReference>
<evidence type="ECO:0000313" key="3">
    <source>
        <dbReference type="EMBL" id="KAF2143037.1"/>
    </source>
</evidence>
<keyword evidence="4" id="KW-1185">Reference proteome</keyword>
<feature type="region of interest" description="Disordered" evidence="1">
    <location>
        <begin position="1"/>
        <end position="129"/>
    </location>
</feature>
<dbReference type="Pfam" id="PF10338">
    <property type="entry name" value="YBL028C_N"/>
    <property type="match status" value="1"/>
</dbReference>
<gene>
    <name evidence="3" type="ORF">K452DRAFT_286661</name>
</gene>
<protein>
    <recommendedName>
        <fullName evidence="2">DUF2423 domain-containing protein</fullName>
    </recommendedName>
</protein>
<dbReference type="AlphaFoldDB" id="A0A6A6BJP5"/>
<feature type="domain" description="DUF2423" evidence="2">
    <location>
        <begin position="1"/>
        <end position="44"/>
    </location>
</feature>
<evidence type="ECO:0000313" key="4">
    <source>
        <dbReference type="Proteomes" id="UP000799438"/>
    </source>
</evidence>
<evidence type="ECO:0000256" key="1">
    <source>
        <dbReference type="SAM" id="MobiDB-lite"/>
    </source>
</evidence>
<dbReference type="EMBL" id="ML995483">
    <property type="protein sequence ID" value="KAF2143037.1"/>
    <property type="molecule type" value="Genomic_DNA"/>
</dbReference>
<dbReference type="PANTHER" id="PTHR28219">
    <property type="entry name" value="UPF0642 PROTEIN YBL028C"/>
    <property type="match status" value="1"/>
</dbReference>
<dbReference type="InterPro" id="IPR019434">
    <property type="entry name" value="DUF2423"/>
</dbReference>
<name>A0A6A6BJP5_9PEZI</name>
<feature type="compositionally biased region" description="Polar residues" evidence="1">
    <location>
        <begin position="80"/>
        <end position="89"/>
    </location>
</feature>
<dbReference type="GeneID" id="54297834"/>
<sequence length="129" mass="14347">MAKSSRSSIKKTNNKNLKTRVFGPVENDRTERLSQKLLELAQQPRPAKSEMEVEKDEAAAEAQPDAQADNSEDMELDDANATTKPSMTSLKKKTGRVQKKRRGKPQNTLTFKNFKTGARKSGAGKKGKR</sequence>
<evidence type="ECO:0000259" key="2">
    <source>
        <dbReference type="Pfam" id="PF10338"/>
    </source>
</evidence>
<feature type="compositionally biased region" description="Basic and acidic residues" evidence="1">
    <location>
        <begin position="47"/>
        <end position="58"/>
    </location>
</feature>
<dbReference type="GO" id="GO:0030687">
    <property type="term" value="C:preribosome, large subunit precursor"/>
    <property type="evidence" value="ECO:0007669"/>
    <property type="project" value="TreeGrafter"/>
</dbReference>
<dbReference type="Proteomes" id="UP000799438">
    <property type="component" value="Unassembled WGS sequence"/>
</dbReference>
<dbReference type="RefSeq" id="XP_033398749.1">
    <property type="nucleotide sequence ID" value="XM_033540338.1"/>
</dbReference>